<dbReference type="InterPro" id="IPR011549">
    <property type="entry name" value="RibD_C"/>
</dbReference>
<reference evidence="15 16" key="1">
    <citation type="submission" date="2020-08" db="EMBL/GenBank/DDBJ databases">
        <title>Genomic Encyclopedia of Type Strains, Phase IV (KMG-IV): sequencing the most valuable type-strain genomes for metagenomic binning, comparative biology and taxonomic classification.</title>
        <authorList>
            <person name="Goeker M."/>
        </authorList>
    </citation>
    <scope>NUCLEOTIDE SEQUENCE [LARGE SCALE GENOMIC DNA]</scope>
    <source>
        <strain evidence="15 16">DSM 26723</strain>
    </source>
</reference>
<feature type="binding site" evidence="12">
    <location>
        <position position="210"/>
    </location>
    <ligand>
        <name>substrate</name>
    </ligand>
</feature>
<evidence type="ECO:0000256" key="1">
    <source>
        <dbReference type="ARBA" id="ARBA00002151"/>
    </source>
</evidence>
<dbReference type="EC" id="1.1.1.193" evidence="10"/>
<dbReference type="NCBIfam" id="TIGR00227">
    <property type="entry name" value="ribD_Cterm"/>
    <property type="match status" value="1"/>
</dbReference>
<evidence type="ECO:0000256" key="11">
    <source>
        <dbReference type="PIRSR" id="PIRSR006769-1"/>
    </source>
</evidence>
<dbReference type="SUPFAM" id="SSF53597">
    <property type="entry name" value="Dihydrofolate reductase-like"/>
    <property type="match status" value="1"/>
</dbReference>
<comment type="similarity">
    <text evidence="4 10">In the N-terminal section; belongs to the cytidine and deoxycytidylate deaminase family.</text>
</comment>
<keyword evidence="10 15" id="KW-0378">Hydrolase</keyword>
<comment type="similarity">
    <text evidence="5 10">In the C-terminal section; belongs to the HTP reductase family.</text>
</comment>
<comment type="caution">
    <text evidence="15">The sequence shown here is derived from an EMBL/GenBank/DDBJ whole genome shotgun (WGS) entry which is preliminary data.</text>
</comment>
<dbReference type="Gene3D" id="3.40.140.10">
    <property type="entry name" value="Cytidine Deaminase, domain 2"/>
    <property type="match status" value="1"/>
</dbReference>
<dbReference type="InterPro" id="IPR024072">
    <property type="entry name" value="DHFR-like_dom_sf"/>
</dbReference>
<name>A0A841HGS0_9GAMM</name>
<keyword evidence="16" id="KW-1185">Reference proteome</keyword>
<comment type="pathway">
    <text evidence="3 10">Cofactor biosynthesis; riboflavin biosynthesis; 5-amino-6-(D-ribitylamino)uracil from GTP: step 3/4.</text>
</comment>
<evidence type="ECO:0000256" key="8">
    <source>
        <dbReference type="ARBA" id="ARBA00023002"/>
    </source>
</evidence>
<evidence type="ECO:0000256" key="6">
    <source>
        <dbReference type="ARBA" id="ARBA00022619"/>
    </source>
</evidence>
<comment type="pathway">
    <text evidence="2 10">Cofactor biosynthesis; riboflavin biosynthesis; 5-amino-6-(D-ribitylamino)uracil from GTP: step 2/4.</text>
</comment>
<dbReference type="Pfam" id="PF01872">
    <property type="entry name" value="RibD_C"/>
    <property type="match status" value="1"/>
</dbReference>
<protein>
    <recommendedName>
        <fullName evidence="10">Riboflavin biosynthesis protein RibD</fullName>
    </recommendedName>
    <domain>
        <recommendedName>
            <fullName evidence="10">Diaminohydroxyphosphoribosylaminopyrimidine deaminase</fullName>
            <shortName evidence="10">DRAP deaminase</shortName>
            <ecNumber evidence="10">3.5.4.26</ecNumber>
        </recommendedName>
        <alternativeName>
            <fullName evidence="10">Riboflavin-specific deaminase</fullName>
        </alternativeName>
    </domain>
    <domain>
        <recommendedName>
            <fullName evidence="10">5-amino-6-(5-phosphoribosylamino)uracil reductase</fullName>
            <ecNumber evidence="10">1.1.1.193</ecNumber>
        </recommendedName>
        <alternativeName>
            <fullName evidence="10">HTP reductase</fullName>
        </alternativeName>
    </domain>
</protein>
<evidence type="ECO:0000256" key="7">
    <source>
        <dbReference type="ARBA" id="ARBA00022857"/>
    </source>
</evidence>
<dbReference type="EC" id="3.5.4.26" evidence="10"/>
<keyword evidence="9" id="KW-0511">Multifunctional enzyme</keyword>
<sequence>MAAEFSDLDRRMMERALELAALGRYSTQPNPRVGCVVVQGDRIVGEGAHRKSGEAHAEPLALQAAGSAARDATVYVTLEPHCYHSRMPPCTDALIKAGVKRVVCASLDPNPKVHGAGMKQLQQAGVQTQTGLLEAQAHELNLGFEKRMISGLPRVIVKIAASLDGRVALANGESRWITGEAARADVQKLRAESSAVLTGIDTVIADDPQLTVRDASLETLGRQPLRVVLDSKLRMPATAKMLEEKGETIVFTAQQTGGEAIAHHGAKLIRVSADADGRVDLDHVLRELGTLQCNDVLVEAGPTLAGRLLQSGLADELIVYIAPVLLGPDARPMAQFPRLEKLSDRLQFALHRSETVGADLKLVLRPQTRTHSQKLP</sequence>
<feature type="binding site" evidence="12">
    <location>
        <position position="174"/>
    </location>
    <ligand>
        <name>substrate</name>
    </ligand>
</feature>
<evidence type="ECO:0000256" key="3">
    <source>
        <dbReference type="ARBA" id="ARBA00004910"/>
    </source>
</evidence>
<proteinExistence type="inferred from homology"/>
<dbReference type="PANTHER" id="PTHR38011">
    <property type="entry name" value="DIHYDROFOLATE REDUCTASE FAMILY PROTEIN (AFU_ORTHOLOGUE AFUA_8G06820)"/>
    <property type="match status" value="1"/>
</dbReference>
<evidence type="ECO:0000313" key="15">
    <source>
        <dbReference type="EMBL" id="MBB6091540.1"/>
    </source>
</evidence>
<organism evidence="15 16">
    <name type="scientific">Povalibacter uvarum</name>
    <dbReference type="NCBI Taxonomy" id="732238"/>
    <lineage>
        <taxon>Bacteria</taxon>
        <taxon>Pseudomonadati</taxon>
        <taxon>Pseudomonadota</taxon>
        <taxon>Gammaproteobacteria</taxon>
        <taxon>Steroidobacterales</taxon>
        <taxon>Steroidobacteraceae</taxon>
        <taxon>Povalibacter</taxon>
    </lineage>
</organism>
<dbReference type="InterPro" id="IPR002734">
    <property type="entry name" value="RibDG_C"/>
</dbReference>
<dbReference type="EMBL" id="JACHHZ010000001">
    <property type="protein sequence ID" value="MBB6091540.1"/>
    <property type="molecule type" value="Genomic_DNA"/>
</dbReference>
<feature type="binding site" evidence="12">
    <location>
        <position position="213"/>
    </location>
    <ligand>
        <name>substrate</name>
    </ligand>
</feature>
<evidence type="ECO:0000313" key="16">
    <source>
        <dbReference type="Proteomes" id="UP000588068"/>
    </source>
</evidence>
<dbReference type="SUPFAM" id="SSF53927">
    <property type="entry name" value="Cytidine deaminase-like"/>
    <property type="match status" value="1"/>
</dbReference>
<comment type="cofactor">
    <cofactor evidence="10 13">
        <name>Zn(2+)</name>
        <dbReference type="ChEBI" id="CHEBI:29105"/>
    </cofactor>
    <text evidence="10 13">Binds 1 zinc ion.</text>
</comment>
<feature type="binding site" evidence="12">
    <location>
        <position position="299"/>
    </location>
    <ligand>
        <name>substrate</name>
    </ligand>
</feature>
<dbReference type="RefSeq" id="WP_246433354.1">
    <property type="nucleotide sequence ID" value="NZ_JACHHZ010000001.1"/>
</dbReference>
<comment type="catalytic activity">
    <reaction evidence="10">
        <text>2,5-diamino-6-hydroxy-4-(5-phosphoribosylamino)-pyrimidine + H2O + H(+) = 5-amino-6-(5-phospho-D-ribosylamino)uracil + NH4(+)</text>
        <dbReference type="Rhea" id="RHEA:21868"/>
        <dbReference type="ChEBI" id="CHEBI:15377"/>
        <dbReference type="ChEBI" id="CHEBI:15378"/>
        <dbReference type="ChEBI" id="CHEBI:28938"/>
        <dbReference type="ChEBI" id="CHEBI:58453"/>
        <dbReference type="ChEBI" id="CHEBI:58614"/>
        <dbReference type="EC" id="3.5.4.26"/>
    </reaction>
</comment>
<feature type="binding site" evidence="13">
    <location>
        <position position="56"/>
    </location>
    <ligand>
        <name>Zn(2+)</name>
        <dbReference type="ChEBI" id="CHEBI:29105"/>
        <note>catalytic</note>
    </ligand>
</feature>
<dbReference type="PIRSF" id="PIRSF006769">
    <property type="entry name" value="RibD"/>
    <property type="match status" value="1"/>
</dbReference>
<dbReference type="NCBIfam" id="TIGR00326">
    <property type="entry name" value="eubact_ribD"/>
    <property type="match status" value="1"/>
</dbReference>
<feature type="active site" description="Proton donor" evidence="11">
    <location>
        <position position="58"/>
    </location>
</feature>
<feature type="binding site" evidence="12">
    <location>
        <position position="231"/>
    </location>
    <ligand>
        <name>NADP(+)</name>
        <dbReference type="ChEBI" id="CHEBI:58349"/>
    </ligand>
</feature>
<feature type="domain" description="CMP/dCMP-type deaminase" evidence="14">
    <location>
        <begin position="7"/>
        <end position="128"/>
    </location>
</feature>
<dbReference type="InterPro" id="IPR004794">
    <property type="entry name" value="Eubact_RibD"/>
</dbReference>
<dbReference type="GO" id="GO:0008703">
    <property type="term" value="F:5-amino-6-(5-phosphoribosylamino)uracil reductase activity"/>
    <property type="evidence" value="ECO:0007669"/>
    <property type="project" value="UniProtKB-EC"/>
</dbReference>
<feature type="binding site" evidence="12">
    <location>
        <position position="176"/>
    </location>
    <ligand>
        <name>NADP(+)</name>
        <dbReference type="ChEBI" id="CHEBI:58349"/>
    </ligand>
</feature>
<feature type="binding site" evidence="12">
    <location>
        <position position="190"/>
    </location>
    <ligand>
        <name>substrate</name>
    </ligand>
</feature>
<dbReference type="Pfam" id="PF00383">
    <property type="entry name" value="dCMP_cyt_deam_1"/>
    <property type="match status" value="1"/>
</dbReference>
<evidence type="ECO:0000256" key="13">
    <source>
        <dbReference type="PIRSR" id="PIRSR006769-3"/>
    </source>
</evidence>
<dbReference type="GO" id="GO:0046872">
    <property type="term" value="F:metal ion binding"/>
    <property type="evidence" value="ECO:0007669"/>
    <property type="project" value="UniProtKB-KW"/>
</dbReference>
<dbReference type="Proteomes" id="UP000588068">
    <property type="component" value="Unassembled WGS sequence"/>
</dbReference>
<keyword evidence="7 10" id="KW-0521">NADP</keyword>
<dbReference type="InterPro" id="IPR002125">
    <property type="entry name" value="CMP_dCMP_dom"/>
</dbReference>
<dbReference type="GO" id="GO:0050661">
    <property type="term" value="F:NADP binding"/>
    <property type="evidence" value="ECO:0007669"/>
    <property type="project" value="InterPro"/>
</dbReference>
<evidence type="ECO:0000259" key="14">
    <source>
        <dbReference type="PROSITE" id="PS51747"/>
    </source>
</evidence>
<keyword evidence="10 13" id="KW-0479">Metal-binding</keyword>
<keyword evidence="8 10" id="KW-0560">Oxidoreductase</keyword>
<keyword evidence="6 10" id="KW-0686">Riboflavin biosynthesis</keyword>
<dbReference type="PROSITE" id="PS51747">
    <property type="entry name" value="CYT_DCMP_DEAMINASES_2"/>
    <property type="match status" value="1"/>
</dbReference>
<gene>
    <name evidence="15" type="ORF">HNQ60_000386</name>
</gene>
<feature type="binding site" evidence="12">
    <location>
        <position position="206"/>
    </location>
    <ligand>
        <name>substrate</name>
    </ligand>
</feature>
<dbReference type="InterPro" id="IPR016193">
    <property type="entry name" value="Cytidine_deaminase-like"/>
</dbReference>
<dbReference type="PANTHER" id="PTHR38011:SF7">
    <property type="entry name" value="2,5-DIAMINO-6-RIBOSYLAMINO-4(3H)-PYRIMIDINONE 5'-PHOSPHATE REDUCTASE"/>
    <property type="match status" value="1"/>
</dbReference>
<feature type="binding site" evidence="13">
    <location>
        <position position="90"/>
    </location>
    <ligand>
        <name>Zn(2+)</name>
        <dbReference type="ChEBI" id="CHEBI:29105"/>
        <note>catalytic</note>
    </ligand>
</feature>
<evidence type="ECO:0000256" key="2">
    <source>
        <dbReference type="ARBA" id="ARBA00004882"/>
    </source>
</evidence>
<evidence type="ECO:0000256" key="12">
    <source>
        <dbReference type="PIRSR" id="PIRSR006769-2"/>
    </source>
</evidence>
<dbReference type="GO" id="GO:0008835">
    <property type="term" value="F:diaminohydroxyphosphoribosylaminopyrimidine deaminase activity"/>
    <property type="evidence" value="ECO:0007669"/>
    <property type="project" value="UniProtKB-EC"/>
</dbReference>
<accession>A0A841HGS0</accession>
<keyword evidence="10 13" id="KW-0862">Zinc</keyword>
<evidence type="ECO:0000256" key="5">
    <source>
        <dbReference type="ARBA" id="ARBA00007417"/>
    </source>
</evidence>
<comment type="function">
    <text evidence="1 10">Converts 2,5-diamino-6-(ribosylamino)-4(3h)-pyrimidinone 5'-phosphate into 5-amino-6-(ribosylamino)-2,4(1h,3h)-pyrimidinedione 5'-phosphate.</text>
</comment>
<evidence type="ECO:0000256" key="10">
    <source>
        <dbReference type="PIRNR" id="PIRNR006769"/>
    </source>
</evidence>
<feature type="binding site" evidence="12">
    <location>
        <position position="202"/>
    </location>
    <ligand>
        <name>NADP(+)</name>
        <dbReference type="ChEBI" id="CHEBI:58349"/>
    </ligand>
</feature>
<dbReference type="InterPro" id="IPR050765">
    <property type="entry name" value="Riboflavin_Biosynth_HTPR"/>
</dbReference>
<dbReference type="GO" id="GO:0009231">
    <property type="term" value="P:riboflavin biosynthetic process"/>
    <property type="evidence" value="ECO:0007669"/>
    <property type="project" value="UniProtKB-UniPathway"/>
</dbReference>
<dbReference type="UniPathway" id="UPA00275">
    <property type="reaction ID" value="UER00401"/>
</dbReference>
<comment type="catalytic activity">
    <reaction evidence="10">
        <text>5-amino-6-(5-phospho-D-ribitylamino)uracil + NADP(+) = 5-amino-6-(5-phospho-D-ribosylamino)uracil + NADPH + H(+)</text>
        <dbReference type="Rhea" id="RHEA:17845"/>
        <dbReference type="ChEBI" id="CHEBI:15378"/>
        <dbReference type="ChEBI" id="CHEBI:57783"/>
        <dbReference type="ChEBI" id="CHEBI:58349"/>
        <dbReference type="ChEBI" id="CHEBI:58421"/>
        <dbReference type="ChEBI" id="CHEBI:58453"/>
        <dbReference type="EC" id="1.1.1.193"/>
    </reaction>
</comment>
<dbReference type="AlphaFoldDB" id="A0A841HGS0"/>
<dbReference type="CDD" id="cd01284">
    <property type="entry name" value="Riboflavin_deaminase-reductase"/>
    <property type="match status" value="1"/>
</dbReference>
<feature type="binding site" evidence="12">
    <location>
        <position position="160"/>
    </location>
    <ligand>
        <name>NADP(+)</name>
        <dbReference type="ChEBI" id="CHEBI:58349"/>
    </ligand>
</feature>
<evidence type="ECO:0000256" key="9">
    <source>
        <dbReference type="ARBA" id="ARBA00023268"/>
    </source>
</evidence>
<evidence type="ECO:0000256" key="4">
    <source>
        <dbReference type="ARBA" id="ARBA00005259"/>
    </source>
</evidence>
<dbReference type="Gene3D" id="3.40.430.10">
    <property type="entry name" value="Dihydrofolate Reductase, subunit A"/>
    <property type="match status" value="1"/>
</dbReference>